<dbReference type="GO" id="GO:0016740">
    <property type="term" value="F:transferase activity"/>
    <property type="evidence" value="ECO:0007669"/>
    <property type="project" value="UniProtKB-KW"/>
</dbReference>
<dbReference type="PIRSF" id="PIRSF038455">
    <property type="entry name" value="SoxA"/>
    <property type="match status" value="1"/>
</dbReference>
<dbReference type="GO" id="GO:0009055">
    <property type="term" value="F:electron transfer activity"/>
    <property type="evidence" value="ECO:0007669"/>
    <property type="project" value="InterPro"/>
</dbReference>
<evidence type="ECO:0000259" key="15">
    <source>
        <dbReference type="Pfam" id="PF21342"/>
    </source>
</evidence>
<dbReference type="InterPro" id="IPR025710">
    <property type="entry name" value="SoxA"/>
</dbReference>
<dbReference type="GO" id="GO:0016669">
    <property type="term" value="F:oxidoreductase activity, acting on a sulfur group of donors, cytochrome as acceptor"/>
    <property type="evidence" value="ECO:0007669"/>
    <property type="project" value="InterPro"/>
</dbReference>
<accession>A0A3B0YBJ6</accession>
<evidence type="ECO:0000256" key="12">
    <source>
        <dbReference type="ARBA" id="ARBA00025746"/>
    </source>
</evidence>
<keyword evidence="6" id="KW-0808">Transferase</keyword>
<name>A0A3B0YBJ6_9ZZZZ</name>
<dbReference type="GO" id="GO:0046872">
    <property type="term" value="F:metal ion binding"/>
    <property type="evidence" value="ECO:0007669"/>
    <property type="project" value="UniProtKB-KW"/>
</dbReference>
<keyword evidence="7" id="KW-0479">Metal-binding</keyword>
<dbReference type="AlphaFoldDB" id="A0A3B0YBJ6"/>
<keyword evidence="4" id="KW-0813">Transport</keyword>
<evidence type="ECO:0000256" key="5">
    <source>
        <dbReference type="ARBA" id="ARBA00022617"/>
    </source>
</evidence>
<sequence>MKKLLTIAATLGLMCTTSITVQASPQQDLKEFRSYFAKRFPDVSFQEFVNGVYAIDKASRAQWEAIEEFPPYEFSIDKGKKLFETPFKNGKTYASCFRNGGIGIKQDYPYFDTTSGKVVTLEGSINACRVKNGEKPLGWKKGKIADISSYMAYTSRGNKGNVKIPSDPAALAAYERGKHDFYAKRGQLNMSCADCHQWNAGNRIRADLLSPALGQTTHFPVYRSKWGALGTIHRRYGGCNKQVRFKPFKAQSDEYKALEYFHTYMSNGLELNGPGARK</sequence>
<dbReference type="GO" id="GO:0019417">
    <property type="term" value="P:sulfur oxidation"/>
    <property type="evidence" value="ECO:0007669"/>
    <property type="project" value="InterPro"/>
</dbReference>
<dbReference type="InterPro" id="IPR009056">
    <property type="entry name" value="Cyt_c-like_dom"/>
</dbReference>
<keyword evidence="5" id="KW-0349">Heme</keyword>
<comment type="subcellular location">
    <subcellularLocation>
        <location evidence="1">Periplasm</location>
    </subcellularLocation>
</comment>
<comment type="similarity">
    <text evidence="12">Belongs to the SoxA family.</text>
</comment>
<keyword evidence="9" id="KW-0574">Periplasm</keyword>
<dbReference type="GO" id="GO:0020037">
    <property type="term" value="F:heme binding"/>
    <property type="evidence" value="ECO:0007669"/>
    <property type="project" value="InterPro"/>
</dbReference>
<evidence type="ECO:0000256" key="4">
    <source>
        <dbReference type="ARBA" id="ARBA00022448"/>
    </source>
</evidence>
<dbReference type="Gene3D" id="1.10.760.10">
    <property type="entry name" value="Cytochrome c-like domain"/>
    <property type="match status" value="2"/>
</dbReference>
<dbReference type="GO" id="GO:0070069">
    <property type="term" value="C:cytochrome complex"/>
    <property type="evidence" value="ECO:0007669"/>
    <property type="project" value="InterPro"/>
</dbReference>
<dbReference type="InterPro" id="IPR036909">
    <property type="entry name" value="Cyt_c-like_dom_sf"/>
</dbReference>
<dbReference type="SUPFAM" id="SSF46626">
    <property type="entry name" value="Cytochrome c"/>
    <property type="match status" value="2"/>
</dbReference>
<evidence type="ECO:0000256" key="8">
    <source>
        <dbReference type="ARBA" id="ARBA00022729"/>
    </source>
</evidence>
<evidence type="ECO:0000313" key="16">
    <source>
        <dbReference type="EMBL" id="VAW76891.1"/>
    </source>
</evidence>
<protein>
    <recommendedName>
        <fullName evidence="3">L-cysteine S-thiosulfotransferase subunit SoxA</fullName>
        <ecNumber evidence="2">2.8.5.2</ecNumber>
    </recommendedName>
</protein>
<evidence type="ECO:0000256" key="6">
    <source>
        <dbReference type="ARBA" id="ARBA00022679"/>
    </source>
</evidence>
<dbReference type="Pfam" id="PF21342">
    <property type="entry name" value="SoxA-TsdA_cyt-c"/>
    <property type="match status" value="1"/>
</dbReference>
<evidence type="ECO:0000256" key="7">
    <source>
        <dbReference type="ARBA" id="ARBA00022723"/>
    </source>
</evidence>
<evidence type="ECO:0000256" key="14">
    <source>
        <dbReference type="ARBA" id="ARBA00048423"/>
    </source>
</evidence>
<evidence type="ECO:0000256" key="10">
    <source>
        <dbReference type="ARBA" id="ARBA00022982"/>
    </source>
</evidence>
<dbReference type="EC" id="2.8.5.2" evidence="2"/>
<evidence type="ECO:0000256" key="3">
    <source>
        <dbReference type="ARBA" id="ARBA00019364"/>
    </source>
</evidence>
<organism evidence="16">
    <name type="scientific">hydrothermal vent metagenome</name>
    <dbReference type="NCBI Taxonomy" id="652676"/>
    <lineage>
        <taxon>unclassified sequences</taxon>
        <taxon>metagenomes</taxon>
        <taxon>ecological metagenomes</taxon>
    </lineage>
</organism>
<dbReference type="EMBL" id="UOFM01000198">
    <property type="protein sequence ID" value="VAW76891.1"/>
    <property type="molecule type" value="Genomic_DNA"/>
</dbReference>
<evidence type="ECO:0000256" key="13">
    <source>
        <dbReference type="ARBA" id="ARBA00048077"/>
    </source>
</evidence>
<keyword evidence="10" id="KW-0249">Electron transport</keyword>
<gene>
    <name evidence="16" type="ORF">MNBD_GAMMA14-1650</name>
</gene>
<evidence type="ECO:0000256" key="11">
    <source>
        <dbReference type="ARBA" id="ARBA00023004"/>
    </source>
</evidence>
<evidence type="ECO:0000256" key="9">
    <source>
        <dbReference type="ARBA" id="ARBA00022764"/>
    </source>
</evidence>
<dbReference type="GO" id="GO:0042597">
    <property type="term" value="C:periplasmic space"/>
    <property type="evidence" value="ECO:0007669"/>
    <property type="project" value="UniProtKB-SubCell"/>
</dbReference>
<dbReference type="NCBIfam" id="TIGR04484">
    <property type="entry name" value="thiosulf_SoxA"/>
    <property type="match status" value="1"/>
</dbReference>
<reference evidence="16" key="1">
    <citation type="submission" date="2018-06" db="EMBL/GenBank/DDBJ databases">
        <authorList>
            <person name="Zhirakovskaya E."/>
        </authorList>
    </citation>
    <scope>NUCLEOTIDE SEQUENCE</scope>
</reference>
<evidence type="ECO:0000256" key="1">
    <source>
        <dbReference type="ARBA" id="ARBA00004418"/>
    </source>
</evidence>
<comment type="catalytic activity">
    <reaction evidence="13">
        <text>L-cysteinyl-[SoxY protein] + thiosulfate + 2 Fe(III)-[cytochrome c] = S-sulfosulfanyl-L-cysteinyl-[SoxY protein] + 2 Fe(II)-[cytochrome c] + 2 H(+)</text>
        <dbReference type="Rhea" id="RHEA:56720"/>
        <dbReference type="Rhea" id="RHEA-COMP:10350"/>
        <dbReference type="Rhea" id="RHEA-COMP:14328"/>
        <dbReference type="Rhea" id="RHEA-COMP:14399"/>
        <dbReference type="Rhea" id="RHEA-COMP:14691"/>
        <dbReference type="ChEBI" id="CHEBI:15378"/>
        <dbReference type="ChEBI" id="CHEBI:29033"/>
        <dbReference type="ChEBI" id="CHEBI:29034"/>
        <dbReference type="ChEBI" id="CHEBI:29950"/>
        <dbReference type="ChEBI" id="CHEBI:33542"/>
        <dbReference type="ChEBI" id="CHEBI:139321"/>
        <dbReference type="EC" id="2.8.5.2"/>
    </reaction>
</comment>
<keyword evidence="8" id="KW-0732">Signal</keyword>
<evidence type="ECO:0000256" key="2">
    <source>
        <dbReference type="ARBA" id="ARBA00012408"/>
    </source>
</evidence>
<proteinExistence type="inferred from homology"/>
<keyword evidence="11" id="KW-0408">Iron</keyword>
<feature type="domain" description="Cytochrome c" evidence="15">
    <location>
        <begin position="78"/>
        <end position="158"/>
    </location>
</feature>
<comment type="catalytic activity">
    <reaction evidence="14">
        <text>S-sulfanyl-L-cysteinyl-[SoxY protein] + thiosulfate + 2 Fe(III)-[cytochrome c] = S-(2-sulfodisulfanyl)-L-cysteinyl-[SoxY protein] + 2 Fe(II)-[cytochrome c] + 2 H(+)</text>
        <dbReference type="Rhea" id="RHEA:51224"/>
        <dbReference type="Rhea" id="RHEA-COMP:10350"/>
        <dbReference type="Rhea" id="RHEA-COMP:14399"/>
        <dbReference type="Rhea" id="RHEA-COMP:14689"/>
        <dbReference type="Rhea" id="RHEA-COMP:14690"/>
        <dbReference type="ChEBI" id="CHEBI:15378"/>
        <dbReference type="ChEBI" id="CHEBI:29033"/>
        <dbReference type="ChEBI" id="CHEBI:29034"/>
        <dbReference type="ChEBI" id="CHEBI:33542"/>
        <dbReference type="ChEBI" id="CHEBI:61963"/>
        <dbReference type="ChEBI" id="CHEBI:140664"/>
        <dbReference type="EC" id="2.8.5.2"/>
    </reaction>
</comment>